<keyword evidence="5 14" id="KW-1003">Cell membrane</keyword>
<dbReference type="GO" id="GO:0070818">
    <property type="term" value="F:protoporphyrinogen oxidase activity"/>
    <property type="evidence" value="ECO:0007669"/>
    <property type="project" value="UniProtKB-UniRule"/>
</dbReference>
<reference evidence="16 17" key="1">
    <citation type="submission" date="2019-01" db="EMBL/GenBank/DDBJ databases">
        <title>Pseudoxanthomonas composti sp. nov., isolated from compost.</title>
        <authorList>
            <person name="Yang G."/>
        </authorList>
    </citation>
    <scope>NUCLEOTIDE SEQUENCE [LARGE SCALE GENOMIC DNA]</scope>
    <source>
        <strain evidence="16 17">GSS15</strain>
    </source>
</reference>
<gene>
    <name evidence="16" type="ORF">EPA99_11525</name>
</gene>
<sequence length="139" mass="15584">MLYLWVKTFHLVFVVAWMATVFYLPRILINLAETRGEPAVQARLLLMGKRLYGFGHSMFGIALILGLVLWLYFGMTGGWLHAKLTLVALTLAHFIVTGRWLKGAAKGGALPSPKALRWFNEIPVLFLVGIVFLVLAKPF</sequence>
<evidence type="ECO:0000256" key="6">
    <source>
        <dbReference type="ARBA" id="ARBA00022617"/>
    </source>
</evidence>
<feature type="transmembrane region" description="Helical" evidence="14">
    <location>
        <begin position="12"/>
        <end position="31"/>
    </location>
</feature>
<evidence type="ECO:0000256" key="10">
    <source>
        <dbReference type="ARBA" id="ARBA00023002"/>
    </source>
</evidence>
<dbReference type="Pfam" id="PF03653">
    <property type="entry name" value="UPF0093"/>
    <property type="match status" value="1"/>
</dbReference>
<dbReference type="UniPathway" id="UPA00251">
    <property type="reaction ID" value="UER00324"/>
</dbReference>
<keyword evidence="11 14" id="KW-0408">Iron</keyword>
<dbReference type="Proteomes" id="UP000289784">
    <property type="component" value="Unassembled WGS sequence"/>
</dbReference>
<comment type="similarity">
    <text evidence="3 14 15">Belongs to the HemJ family.</text>
</comment>
<evidence type="ECO:0000313" key="17">
    <source>
        <dbReference type="Proteomes" id="UP000289784"/>
    </source>
</evidence>
<keyword evidence="6 14" id="KW-0349">Heme</keyword>
<dbReference type="OrthoDB" id="9800824at2"/>
<evidence type="ECO:0000256" key="14">
    <source>
        <dbReference type="HAMAP-Rule" id="MF_02239"/>
    </source>
</evidence>
<evidence type="ECO:0000256" key="7">
    <source>
        <dbReference type="ARBA" id="ARBA00022692"/>
    </source>
</evidence>
<accession>A0A4Q1JUH3</accession>
<dbReference type="EC" id="1.3.99.-" evidence="14 15"/>
<feature type="transmembrane region" description="Helical" evidence="14">
    <location>
        <begin position="118"/>
        <end position="136"/>
    </location>
</feature>
<keyword evidence="17" id="KW-1185">Reference proteome</keyword>
<evidence type="ECO:0000256" key="12">
    <source>
        <dbReference type="ARBA" id="ARBA00023136"/>
    </source>
</evidence>
<dbReference type="PIRSF" id="PIRSF004638">
    <property type="entry name" value="UCP004638"/>
    <property type="match status" value="1"/>
</dbReference>
<keyword evidence="8 14" id="KW-0479">Metal-binding</keyword>
<keyword evidence="12 14" id="KW-0472">Membrane</keyword>
<dbReference type="GO" id="GO:0005886">
    <property type="term" value="C:plasma membrane"/>
    <property type="evidence" value="ECO:0007669"/>
    <property type="project" value="UniProtKB-SubCell"/>
</dbReference>
<comment type="catalytic activity">
    <reaction evidence="13 14 15">
        <text>protoporphyrinogen IX + 3 A = protoporphyrin IX + 3 AH2</text>
        <dbReference type="Rhea" id="RHEA:62000"/>
        <dbReference type="ChEBI" id="CHEBI:13193"/>
        <dbReference type="ChEBI" id="CHEBI:17499"/>
        <dbReference type="ChEBI" id="CHEBI:57306"/>
        <dbReference type="ChEBI" id="CHEBI:57307"/>
    </reaction>
</comment>
<feature type="binding site" description="axial binding residue" evidence="14">
    <location>
        <position position="83"/>
    </location>
    <ligand>
        <name>heme</name>
        <dbReference type="ChEBI" id="CHEBI:30413"/>
    </ligand>
    <ligandPart>
        <name>Fe</name>
        <dbReference type="ChEBI" id="CHEBI:18248"/>
    </ligandPart>
</feature>
<feature type="transmembrane region" description="Helical" evidence="14">
    <location>
        <begin position="79"/>
        <end position="97"/>
    </location>
</feature>
<name>A0A4Q1JUH3_9GAMM</name>
<dbReference type="GO" id="GO:0046872">
    <property type="term" value="F:metal ion binding"/>
    <property type="evidence" value="ECO:0007669"/>
    <property type="project" value="UniProtKB-UniRule"/>
</dbReference>
<evidence type="ECO:0000256" key="15">
    <source>
        <dbReference type="PIRNR" id="PIRNR004638"/>
    </source>
</evidence>
<evidence type="ECO:0000256" key="8">
    <source>
        <dbReference type="ARBA" id="ARBA00022723"/>
    </source>
</evidence>
<proteinExistence type="inferred from homology"/>
<keyword evidence="7 14" id="KW-0812">Transmembrane</keyword>
<dbReference type="PANTHER" id="PTHR40255:SF1">
    <property type="entry name" value="PROTOPORPHYRINOGEN IX OXIDASE"/>
    <property type="match status" value="1"/>
</dbReference>
<dbReference type="HAMAP" id="MF_02239">
    <property type="entry name" value="HemJ"/>
    <property type="match status" value="1"/>
</dbReference>
<protein>
    <recommendedName>
        <fullName evidence="4 14">Protoporphyrinogen IX oxidase</fullName>
        <shortName evidence="14">PPO</shortName>
        <ecNumber evidence="14 15">1.3.99.-</ecNumber>
    </recommendedName>
</protein>
<evidence type="ECO:0000256" key="3">
    <source>
        <dbReference type="ARBA" id="ARBA00006501"/>
    </source>
</evidence>
<keyword evidence="10 14" id="KW-0560">Oxidoreductase</keyword>
<evidence type="ECO:0000256" key="13">
    <source>
        <dbReference type="ARBA" id="ARBA00048390"/>
    </source>
</evidence>
<evidence type="ECO:0000256" key="1">
    <source>
        <dbReference type="ARBA" id="ARBA00004651"/>
    </source>
</evidence>
<dbReference type="GO" id="GO:0006782">
    <property type="term" value="P:protoporphyrinogen IX biosynthetic process"/>
    <property type="evidence" value="ECO:0007669"/>
    <property type="project" value="UniProtKB-UniRule"/>
</dbReference>
<dbReference type="InterPro" id="IPR005265">
    <property type="entry name" value="HemJ-like"/>
</dbReference>
<feature type="transmembrane region" description="Helical" evidence="14">
    <location>
        <begin position="51"/>
        <end position="73"/>
    </location>
</feature>
<evidence type="ECO:0000313" key="16">
    <source>
        <dbReference type="EMBL" id="RXR05361.1"/>
    </source>
</evidence>
<evidence type="ECO:0000256" key="11">
    <source>
        <dbReference type="ARBA" id="ARBA00023004"/>
    </source>
</evidence>
<comment type="subunit">
    <text evidence="14">Homodimer.</text>
</comment>
<evidence type="ECO:0000256" key="4">
    <source>
        <dbReference type="ARBA" id="ARBA00017504"/>
    </source>
</evidence>
<comment type="pathway">
    <text evidence="2 14 15">Porphyrin-containing compound metabolism; protoporphyrin-IX biosynthesis; protoporphyrin-IX from protoporphyrinogen-IX: step 1/1.</text>
</comment>
<dbReference type="PANTHER" id="PTHR40255">
    <property type="entry name" value="UPF0093 MEMBRANE PROTEIN SLR1790"/>
    <property type="match status" value="1"/>
</dbReference>
<dbReference type="EMBL" id="SAWZ01000005">
    <property type="protein sequence ID" value="RXR05361.1"/>
    <property type="molecule type" value="Genomic_DNA"/>
</dbReference>
<comment type="function">
    <text evidence="14 15">Catalyzes the oxidation of protoporphyrinogen IX to protoporphyrin IX.</text>
</comment>
<dbReference type="RefSeq" id="WP_129471365.1">
    <property type="nucleotide sequence ID" value="NZ_SAWZ01000005.1"/>
</dbReference>
<organism evidence="16 17">
    <name type="scientific">Pseudoxanthomonas composti</name>
    <dbReference type="NCBI Taxonomy" id="2137479"/>
    <lineage>
        <taxon>Bacteria</taxon>
        <taxon>Pseudomonadati</taxon>
        <taxon>Pseudomonadota</taxon>
        <taxon>Gammaproteobacteria</taxon>
        <taxon>Lysobacterales</taxon>
        <taxon>Lysobacteraceae</taxon>
        <taxon>Pseudoxanthomonas</taxon>
    </lineage>
</organism>
<evidence type="ECO:0000256" key="2">
    <source>
        <dbReference type="ARBA" id="ARBA00005073"/>
    </source>
</evidence>
<keyword evidence="9 14" id="KW-1133">Transmembrane helix</keyword>
<evidence type="ECO:0000256" key="9">
    <source>
        <dbReference type="ARBA" id="ARBA00022989"/>
    </source>
</evidence>
<evidence type="ECO:0000256" key="5">
    <source>
        <dbReference type="ARBA" id="ARBA00022475"/>
    </source>
</evidence>
<comment type="subcellular location">
    <subcellularLocation>
        <location evidence="1 14">Cell membrane</location>
        <topology evidence="1 14">Multi-pass membrane protein</topology>
    </subcellularLocation>
</comment>
<dbReference type="AlphaFoldDB" id="A0A4Q1JUH3"/>
<comment type="caution">
    <text evidence="16">The sequence shown here is derived from an EMBL/GenBank/DDBJ whole genome shotgun (WGS) entry which is preliminary data.</text>
</comment>
<comment type="cofactor">
    <cofactor evidence="14 15">
        <name>heme b</name>
        <dbReference type="ChEBI" id="CHEBI:60344"/>
    </cofactor>
    <text evidence="14 15">Binds 1 heme b (iron(II)-protoporphyrin IX) group per subunit.</text>
</comment>
<feature type="binding site" description="axial binding residue" evidence="14">
    <location>
        <position position="10"/>
    </location>
    <ligand>
        <name>heme</name>
        <dbReference type="ChEBI" id="CHEBI:30413"/>
    </ligand>
    <ligandPart>
        <name>Fe</name>
        <dbReference type="ChEBI" id="CHEBI:18248"/>
    </ligandPart>
</feature>